<sequence>MLRVVLKGNHKSWDEYLPHIEFAYNRVVHKATNISPFEVVYGFNPLTPIDLILLPNVNHFIHKEGASRADFVKKLHERIKTHIQLQNKKYTKANNKGKQNMIFEEGLGFGFTLEKNVFPNKGSQNLVPEEMDPFNSYTVSMIMLIGLIYPLIMVLALLLMLLI</sequence>
<dbReference type="AlphaFoldDB" id="A0A151RLD9"/>
<accession>A0A151RLD9</accession>
<evidence type="ECO:0000313" key="3">
    <source>
        <dbReference type="Proteomes" id="UP000075243"/>
    </source>
</evidence>
<dbReference type="Gene3D" id="3.30.420.10">
    <property type="entry name" value="Ribonuclease H-like superfamily/Ribonuclease H"/>
    <property type="match status" value="1"/>
</dbReference>
<keyword evidence="1" id="KW-1133">Transmembrane helix</keyword>
<dbReference type="GO" id="GO:0003676">
    <property type="term" value="F:nucleic acid binding"/>
    <property type="evidence" value="ECO:0007669"/>
    <property type="project" value="InterPro"/>
</dbReference>
<protein>
    <recommendedName>
        <fullName evidence="4">Transposon Ty3-I Gag-Pol polyprotein</fullName>
    </recommendedName>
</protein>
<organism evidence="2 3">
    <name type="scientific">Cajanus cajan</name>
    <name type="common">Pigeon pea</name>
    <name type="synonym">Cajanus indicus</name>
    <dbReference type="NCBI Taxonomy" id="3821"/>
    <lineage>
        <taxon>Eukaryota</taxon>
        <taxon>Viridiplantae</taxon>
        <taxon>Streptophyta</taxon>
        <taxon>Embryophyta</taxon>
        <taxon>Tracheophyta</taxon>
        <taxon>Spermatophyta</taxon>
        <taxon>Magnoliopsida</taxon>
        <taxon>eudicotyledons</taxon>
        <taxon>Gunneridae</taxon>
        <taxon>Pentapetalae</taxon>
        <taxon>rosids</taxon>
        <taxon>fabids</taxon>
        <taxon>Fabales</taxon>
        <taxon>Fabaceae</taxon>
        <taxon>Papilionoideae</taxon>
        <taxon>50 kb inversion clade</taxon>
        <taxon>NPAAA clade</taxon>
        <taxon>indigoferoid/millettioid clade</taxon>
        <taxon>Phaseoleae</taxon>
        <taxon>Cajanus</taxon>
    </lineage>
</organism>
<dbReference type="InterPro" id="IPR012337">
    <property type="entry name" value="RNaseH-like_sf"/>
</dbReference>
<evidence type="ECO:0008006" key="4">
    <source>
        <dbReference type="Google" id="ProtNLM"/>
    </source>
</evidence>
<keyword evidence="3" id="KW-1185">Reference proteome</keyword>
<gene>
    <name evidence="2" type="ORF">KK1_035198</name>
</gene>
<reference evidence="2" key="1">
    <citation type="journal article" date="2012" name="Nat. Biotechnol.">
        <title>Draft genome sequence of pigeonpea (Cajanus cajan), an orphan legume crop of resource-poor farmers.</title>
        <authorList>
            <person name="Varshney R.K."/>
            <person name="Chen W."/>
            <person name="Li Y."/>
            <person name="Bharti A.K."/>
            <person name="Saxena R.K."/>
            <person name="Schlueter J.A."/>
            <person name="Donoghue M.T."/>
            <person name="Azam S."/>
            <person name="Fan G."/>
            <person name="Whaley A.M."/>
            <person name="Farmer A.D."/>
            <person name="Sheridan J."/>
            <person name="Iwata A."/>
            <person name="Tuteja R."/>
            <person name="Penmetsa R.V."/>
            <person name="Wu W."/>
            <person name="Upadhyaya H.D."/>
            <person name="Yang S.P."/>
            <person name="Shah T."/>
            <person name="Saxena K.B."/>
            <person name="Michael T."/>
            <person name="McCombie W.R."/>
            <person name="Yang B."/>
            <person name="Zhang G."/>
            <person name="Yang H."/>
            <person name="Wang J."/>
            <person name="Spillane C."/>
            <person name="Cook D.R."/>
            <person name="May G.D."/>
            <person name="Xu X."/>
            <person name="Jackson S.A."/>
        </authorList>
    </citation>
    <scope>NUCLEOTIDE SEQUENCE [LARGE SCALE GENOMIC DNA]</scope>
</reference>
<name>A0A151RLD9_CAJCA</name>
<evidence type="ECO:0000313" key="2">
    <source>
        <dbReference type="EMBL" id="KYP43380.1"/>
    </source>
</evidence>
<dbReference type="Gramene" id="C.cajan_36318.t">
    <property type="protein sequence ID" value="C.cajan_36318.t.cds1"/>
    <property type="gene ID" value="C.cajan_36318"/>
</dbReference>
<dbReference type="InterPro" id="IPR036397">
    <property type="entry name" value="RNaseH_sf"/>
</dbReference>
<dbReference type="Proteomes" id="UP000075243">
    <property type="component" value="Unassembled WGS sequence"/>
</dbReference>
<keyword evidence="1" id="KW-0472">Membrane</keyword>
<feature type="transmembrane region" description="Helical" evidence="1">
    <location>
        <begin position="141"/>
        <end position="162"/>
    </location>
</feature>
<evidence type="ECO:0000256" key="1">
    <source>
        <dbReference type="SAM" id="Phobius"/>
    </source>
</evidence>
<keyword evidence="1" id="KW-0812">Transmembrane</keyword>
<proteinExistence type="predicted"/>
<dbReference type="SUPFAM" id="SSF53098">
    <property type="entry name" value="Ribonuclease H-like"/>
    <property type="match status" value="1"/>
</dbReference>
<dbReference type="EMBL" id="KQ483669">
    <property type="protein sequence ID" value="KYP43380.1"/>
    <property type="molecule type" value="Genomic_DNA"/>
</dbReference>